<dbReference type="Proteomes" id="UP001642464">
    <property type="component" value="Unassembled WGS sequence"/>
</dbReference>
<evidence type="ECO:0000313" key="2">
    <source>
        <dbReference type="Proteomes" id="UP001642464"/>
    </source>
</evidence>
<comment type="caution">
    <text evidence="1">The sequence shown here is derived from an EMBL/GenBank/DDBJ whole genome shotgun (WGS) entry which is preliminary data.</text>
</comment>
<proteinExistence type="predicted"/>
<dbReference type="EMBL" id="CAXAMM010005085">
    <property type="protein sequence ID" value="CAK9005920.1"/>
    <property type="molecule type" value="Genomic_DNA"/>
</dbReference>
<name>A0ABP0IUZ8_9DINO</name>
<keyword evidence="2" id="KW-1185">Reference proteome</keyword>
<accession>A0ABP0IUZ8</accession>
<evidence type="ECO:0000313" key="1">
    <source>
        <dbReference type="EMBL" id="CAK9005920.1"/>
    </source>
</evidence>
<protein>
    <submittedName>
        <fullName evidence="1">Uncharacterized protein</fullName>
    </submittedName>
</protein>
<feature type="non-terminal residue" evidence="1">
    <location>
        <position position="113"/>
    </location>
</feature>
<sequence>MASGLGWIKDTCGDCGGSDEICLKPRVFDIKSTPPPKSFKDRMMQAGKSVVRKLIGLDRNVCLGVGYNWSFGRIAPGLIDMVKSLPWGDKRKVYYINAAASFAWPLLPHDLQE</sequence>
<reference evidence="1 2" key="1">
    <citation type="submission" date="2024-02" db="EMBL/GenBank/DDBJ databases">
        <authorList>
            <person name="Chen Y."/>
            <person name="Shah S."/>
            <person name="Dougan E. K."/>
            <person name="Thang M."/>
            <person name="Chan C."/>
        </authorList>
    </citation>
    <scope>NUCLEOTIDE SEQUENCE [LARGE SCALE GENOMIC DNA]</scope>
</reference>
<organism evidence="1 2">
    <name type="scientific">Durusdinium trenchii</name>
    <dbReference type="NCBI Taxonomy" id="1381693"/>
    <lineage>
        <taxon>Eukaryota</taxon>
        <taxon>Sar</taxon>
        <taxon>Alveolata</taxon>
        <taxon>Dinophyceae</taxon>
        <taxon>Suessiales</taxon>
        <taxon>Symbiodiniaceae</taxon>
        <taxon>Durusdinium</taxon>
    </lineage>
</organism>
<gene>
    <name evidence="1" type="ORF">SCF082_LOCUS8800</name>
</gene>